<comment type="caution">
    <text evidence="2">The sequence shown here is derived from an EMBL/GenBank/DDBJ whole genome shotgun (WGS) entry which is preliminary data.</text>
</comment>
<evidence type="ECO:0000313" key="2">
    <source>
        <dbReference type="EMBL" id="KAK2871486.1"/>
    </source>
</evidence>
<sequence>MVEEGLMTPGGQPTAGDTEELEAQAAPTPEQMDGAVDRLGPLTFLSTLRITDRENDGAPGVGERPSVMPL</sequence>
<protein>
    <submittedName>
        <fullName evidence="2">Uncharacterized protein</fullName>
    </submittedName>
</protein>
<feature type="region of interest" description="Disordered" evidence="1">
    <location>
        <begin position="48"/>
        <end position="70"/>
    </location>
</feature>
<organism evidence="2 3">
    <name type="scientific">Cirrhinus molitorella</name>
    <name type="common">mud carp</name>
    <dbReference type="NCBI Taxonomy" id="172907"/>
    <lineage>
        <taxon>Eukaryota</taxon>
        <taxon>Metazoa</taxon>
        <taxon>Chordata</taxon>
        <taxon>Craniata</taxon>
        <taxon>Vertebrata</taxon>
        <taxon>Euteleostomi</taxon>
        <taxon>Actinopterygii</taxon>
        <taxon>Neopterygii</taxon>
        <taxon>Teleostei</taxon>
        <taxon>Ostariophysi</taxon>
        <taxon>Cypriniformes</taxon>
        <taxon>Cyprinidae</taxon>
        <taxon>Labeoninae</taxon>
        <taxon>Labeonini</taxon>
        <taxon>Cirrhinus</taxon>
    </lineage>
</organism>
<accession>A0AA88P7V9</accession>
<reference evidence="2" key="1">
    <citation type="submission" date="2023-08" db="EMBL/GenBank/DDBJ databases">
        <title>Chromosome-level Genome Assembly of mud carp (Cirrhinus molitorella).</title>
        <authorList>
            <person name="Liu H."/>
        </authorList>
    </citation>
    <scope>NUCLEOTIDE SEQUENCE</scope>
    <source>
        <strain evidence="2">Prfri</strain>
        <tissue evidence="2">Muscle</tissue>
    </source>
</reference>
<dbReference type="Proteomes" id="UP001187343">
    <property type="component" value="Unassembled WGS sequence"/>
</dbReference>
<proteinExistence type="predicted"/>
<evidence type="ECO:0000313" key="3">
    <source>
        <dbReference type="Proteomes" id="UP001187343"/>
    </source>
</evidence>
<keyword evidence="3" id="KW-1185">Reference proteome</keyword>
<feature type="region of interest" description="Disordered" evidence="1">
    <location>
        <begin position="1"/>
        <end position="36"/>
    </location>
</feature>
<dbReference type="EMBL" id="JAUYZG010000023">
    <property type="protein sequence ID" value="KAK2871486.1"/>
    <property type="molecule type" value="Genomic_DNA"/>
</dbReference>
<dbReference type="AlphaFoldDB" id="A0AA88P7V9"/>
<name>A0AA88P7V9_9TELE</name>
<gene>
    <name evidence="2" type="ORF">Q8A67_024013</name>
</gene>
<evidence type="ECO:0000256" key="1">
    <source>
        <dbReference type="SAM" id="MobiDB-lite"/>
    </source>
</evidence>